<gene>
    <name evidence="2" type="ORF">XF3B_07470</name>
</gene>
<evidence type="ECO:0000313" key="2">
    <source>
        <dbReference type="EMBL" id="BCE35716.1"/>
    </source>
</evidence>
<dbReference type="EMBL" id="AP023093">
    <property type="protein sequence ID" value="BCE35716.1"/>
    <property type="molecule type" value="Genomic_DNA"/>
</dbReference>
<name>A0A809Y6E6_9BRAD</name>
<organism evidence="2">
    <name type="scientific">Bradyrhizobium diazoefficiens</name>
    <dbReference type="NCBI Taxonomy" id="1355477"/>
    <lineage>
        <taxon>Bacteria</taxon>
        <taxon>Pseudomonadati</taxon>
        <taxon>Pseudomonadota</taxon>
        <taxon>Alphaproteobacteria</taxon>
        <taxon>Hyphomicrobiales</taxon>
        <taxon>Nitrobacteraceae</taxon>
        <taxon>Bradyrhizobium</taxon>
    </lineage>
</organism>
<sequence>MQELQNQRLSAISWARPAASLSPRTRESRFGQPDERLYSRISALLLVGFRAGGALEMCWHLFTGGDQVKIIEPKHLRKLIRQELESGAGVEELGTGPENSTCPSL</sequence>
<dbReference type="InterPro" id="IPR057727">
    <property type="entry name" value="WCX_dom"/>
</dbReference>
<accession>A0A809Y6E6</accession>
<evidence type="ECO:0000259" key="1">
    <source>
        <dbReference type="Pfam" id="PF25583"/>
    </source>
</evidence>
<protein>
    <recommendedName>
        <fullName evidence="1">WCX domain-containing protein</fullName>
    </recommendedName>
</protein>
<dbReference type="Pfam" id="PF25583">
    <property type="entry name" value="WCX"/>
    <property type="match status" value="1"/>
</dbReference>
<proteinExistence type="predicted"/>
<reference evidence="2" key="1">
    <citation type="submission" date="2020-05" db="EMBL/GenBank/DDBJ databases">
        <title>Complete genome sequence of Bradyrhizobium diazoefficiens XF3 isolated from soybean nodule.</title>
        <authorList>
            <person name="Noda R."/>
            <person name="Kakizaki K."/>
            <person name="Minamisawa K."/>
        </authorList>
    </citation>
    <scope>NUCLEOTIDE SEQUENCE</scope>
    <source>
        <strain evidence="2">XF3</strain>
    </source>
</reference>
<feature type="domain" description="WCX" evidence="1">
    <location>
        <begin position="45"/>
        <end position="85"/>
    </location>
</feature>
<dbReference type="AlphaFoldDB" id="A0A809Y6E6"/>